<evidence type="ECO:0000259" key="8">
    <source>
        <dbReference type="Pfam" id="PF00675"/>
    </source>
</evidence>
<evidence type="ECO:0000313" key="13">
    <source>
        <dbReference type="Proteomes" id="UP001530400"/>
    </source>
</evidence>
<evidence type="ECO:0000256" key="2">
    <source>
        <dbReference type="ARBA" id="ARBA00022670"/>
    </source>
</evidence>
<evidence type="ECO:0000259" key="10">
    <source>
        <dbReference type="Pfam" id="PF16187"/>
    </source>
</evidence>
<feature type="region of interest" description="Disordered" evidence="7">
    <location>
        <begin position="554"/>
        <end position="583"/>
    </location>
</feature>
<dbReference type="EMBL" id="JALLPJ020001020">
    <property type="protein sequence ID" value="KAL3777894.1"/>
    <property type="molecule type" value="Genomic_DNA"/>
</dbReference>
<proteinExistence type="inferred from homology"/>
<dbReference type="GO" id="GO:0008237">
    <property type="term" value="F:metallopeptidase activity"/>
    <property type="evidence" value="ECO:0007669"/>
    <property type="project" value="UniProtKB-KW"/>
</dbReference>
<dbReference type="InterPro" id="IPR057242">
    <property type="entry name" value="PCFS4-like"/>
</dbReference>
<feature type="domain" description="PCFS4-like zinc finger" evidence="11">
    <location>
        <begin position="445"/>
        <end position="511"/>
    </location>
</feature>
<evidence type="ECO:0000256" key="5">
    <source>
        <dbReference type="ARBA" id="ARBA00022833"/>
    </source>
</evidence>
<evidence type="ECO:0000259" key="11">
    <source>
        <dbReference type="Pfam" id="PF23228"/>
    </source>
</evidence>
<feature type="compositionally biased region" description="Low complexity" evidence="7">
    <location>
        <begin position="554"/>
        <end position="577"/>
    </location>
</feature>
<dbReference type="PROSITE" id="PS00143">
    <property type="entry name" value="INSULINASE"/>
    <property type="match status" value="1"/>
</dbReference>
<dbReference type="Gene3D" id="1.25.40.90">
    <property type="match status" value="1"/>
</dbReference>
<evidence type="ECO:0000256" key="4">
    <source>
        <dbReference type="ARBA" id="ARBA00022801"/>
    </source>
</evidence>
<dbReference type="InterPro" id="IPR008942">
    <property type="entry name" value="ENTH_VHS"/>
</dbReference>
<dbReference type="Pfam" id="PF05193">
    <property type="entry name" value="Peptidase_M16_C"/>
    <property type="match status" value="1"/>
</dbReference>
<dbReference type="SUPFAM" id="SSF48464">
    <property type="entry name" value="ENTH/VHS domain"/>
    <property type="match status" value="1"/>
</dbReference>
<keyword evidence="3" id="KW-0479">Metal-binding</keyword>
<dbReference type="PANTHER" id="PTHR43690">
    <property type="entry name" value="NARDILYSIN"/>
    <property type="match status" value="1"/>
</dbReference>
<keyword evidence="4" id="KW-0378">Hydrolase</keyword>
<dbReference type="Gene3D" id="3.30.830.10">
    <property type="entry name" value="Metalloenzyme, LuxS/M16 peptidase-like"/>
    <property type="match status" value="3"/>
</dbReference>
<sequence>MSPYPEHDEEDEEEIDEEQLADYCAMLDKLGNFPEKAAINALSIAAEDFSEVPTSASKIFDAIRTRMLNSSSGRLIPLVYVIDSLLKNVGGAYIDVILNDAHEWMGSVHASLQKSGDTNGVGRLKKVWNTWRDQGVVKDEDRWRKIGACFTEVSAASGASASIAADGTDASGFARNPDGTLQLPSSLRRQMQTLLDEVQNTSEVDELDKVSLERLAEINPDLLKQIQAEAEMILLEKQQVALGNPSATSSDTHQTESDWSKLKLNHLEKSNTIVANLQRHVRLASTQTTVPKSQCDTTVHLYAAVSASAQLLTEMMQELQVSSQLGESPLVKRKRRYSLVKPQMFTTEGIKERNDAVIARLYEVGLPFVCSADGRRFGTQLELSKHLDALFRKSQLEKLMEKTEERGWYVNETTWLGLMSIDDSEEKIDAEDKQAANPDEIANDETATILADEARSKCILCGISFAMLFDQEDGEWKYKNCIEKDVLKEDDGPTLDEEEFEAVLVHKTCLDKNSNVEHDSNVHSNVYRGADSITRRHLVFSLLASSSLLPPSAHAAVNAQPTPSATTSSQTISSSASETRVIRPPLDKRQYETYTLPNGLKVLLCSDPTSTAAAVGMNVHVGACSDPVDIPGLAHFCEHMLFLGTEKYPDEDSFAKFLSANGGINNAFTDSEKTVYYFEMDGSISSRFSSALSRFGSFFSCPLFTPSATGRELNAIDSENSKNLQSDVFRLYELEKDRVNSQHPYAKFFTGNKETLLTDTKKKGIDLRQNLVDFYNQYYSANQMCLAIVAPQPINELKKYVVDGFGDIINKGVHPPEDAWAFKVPPYAEGKSLVPAVKTIMEIVPIQELRQVTVTWPVVFNSKEEREEFRLNKPDYFVASLLGHEGVGSLLSYLKEKGWANALGASDNADLSDFVTFEVTVELTSKGLAAVDDVCEAIFSYVKMLRERPIPDYIFDENLQLDELEWRYTTKGQPGQYVQSIVTAMDKFPPSLYIAGPRRLALRETSDALLSSDAPRTKFQSTEQREIIKASCRDLISRLTIQNSFLTVFSKSFEGKTDQVEKWYGTEYNIRPIPVSTIMVWENCAPAKSLGMTYPRENMFIPSERGLRVKKPVKNENNPKAITFEEKMKPITPPSVIRDDGNEGRWTVYFKEDDRFGQPKAFMIFQLLTDALYQSPTQAALAMLYQNSAADNLNEYTYDARLAGLTYDFQVLPRGARLTFGGYNDKLEGEYN</sequence>
<dbReference type="Proteomes" id="UP001530400">
    <property type="component" value="Unassembled WGS sequence"/>
</dbReference>
<dbReference type="AlphaFoldDB" id="A0ABD3NPQ9"/>
<evidence type="ECO:0000256" key="3">
    <source>
        <dbReference type="ARBA" id="ARBA00022723"/>
    </source>
</evidence>
<dbReference type="PANTHER" id="PTHR43690:SF18">
    <property type="entry name" value="INSULIN-DEGRADING ENZYME-RELATED"/>
    <property type="match status" value="1"/>
</dbReference>
<feature type="domain" description="Peptidase M16 C-terminal" evidence="9">
    <location>
        <begin position="768"/>
        <end position="957"/>
    </location>
</feature>
<name>A0ABD3NPQ9_9STRA</name>
<feature type="domain" description="Peptidase M16 middle/third" evidence="10">
    <location>
        <begin position="966"/>
        <end position="1228"/>
    </location>
</feature>
<feature type="domain" description="Peptidase M16 N-terminal" evidence="8">
    <location>
        <begin position="601"/>
        <end position="737"/>
    </location>
</feature>
<evidence type="ECO:0008006" key="14">
    <source>
        <dbReference type="Google" id="ProtNLM"/>
    </source>
</evidence>
<evidence type="ECO:0000256" key="7">
    <source>
        <dbReference type="SAM" id="MobiDB-lite"/>
    </source>
</evidence>
<keyword evidence="2" id="KW-0645">Protease</keyword>
<dbReference type="SUPFAM" id="SSF63411">
    <property type="entry name" value="LuxS/MPP-like metallohydrolase"/>
    <property type="match status" value="3"/>
</dbReference>
<dbReference type="InterPro" id="IPR011249">
    <property type="entry name" value="Metalloenz_LuxS/M16"/>
</dbReference>
<dbReference type="FunFam" id="3.30.830.10:FF:000132">
    <property type="entry name" value="Protease of the insulinase family"/>
    <property type="match status" value="1"/>
</dbReference>
<evidence type="ECO:0000313" key="12">
    <source>
        <dbReference type="EMBL" id="KAL3777894.1"/>
    </source>
</evidence>
<dbReference type="InterPro" id="IPR007863">
    <property type="entry name" value="Peptidase_M16_C"/>
</dbReference>
<protein>
    <recommendedName>
        <fullName evidence="14">CID domain-containing protein</fullName>
    </recommendedName>
</protein>
<dbReference type="GO" id="GO:0046872">
    <property type="term" value="F:metal ion binding"/>
    <property type="evidence" value="ECO:0007669"/>
    <property type="project" value="UniProtKB-KW"/>
</dbReference>
<dbReference type="Pfam" id="PF23228">
    <property type="entry name" value="zf_PCFS4"/>
    <property type="match status" value="1"/>
</dbReference>
<organism evidence="12 13">
    <name type="scientific">Cyclotella atomus</name>
    <dbReference type="NCBI Taxonomy" id="382360"/>
    <lineage>
        <taxon>Eukaryota</taxon>
        <taxon>Sar</taxon>
        <taxon>Stramenopiles</taxon>
        <taxon>Ochrophyta</taxon>
        <taxon>Bacillariophyta</taxon>
        <taxon>Coscinodiscophyceae</taxon>
        <taxon>Thalassiosirophycidae</taxon>
        <taxon>Stephanodiscales</taxon>
        <taxon>Stephanodiscaceae</taxon>
        <taxon>Cyclotella</taxon>
    </lineage>
</organism>
<accession>A0ABD3NPQ9</accession>
<comment type="similarity">
    <text evidence="1">Belongs to the peptidase M16 family.</text>
</comment>
<dbReference type="InterPro" id="IPR011765">
    <property type="entry name" value="Pept_M16_N"/>
</dbReference>
<dbReference type="InterPro" id="IPR032632">
    <property type="entry name" value="Peptidase_M16_M"/>
</dbReference>
<gene>
    <name evidence="12" type="ORF">ACHAWO_008431</name>
</gene>
<dbReference type="GO" id="GO:0006508">
    <property type="term" value="P:proteolysis"/>
    <property type="evidence" value="ECO:0007669"/>
    <property type="project" value="UniProtKB-KW"/>
</dbReference>
<comment type="caution">
    <text evidence="12">The sequence shown here is derived from an EMBL/GenBank/DDBJ whole genome shotgun (WGS) entry which is preliminary data.</text>
</comment>
<evidence type="ECO:0000256" key="6">
    <source>
        <dbReference type="ARBA" id="ARBA00023049"/>
    </source>
</evidence>
<reference evidence="12 13" key="1">
    <citation type="submission" date="2024-10" db="EMBL/GenBank/DDBJ databases">
        <title>Updated reference genomes for cyclostephanoid diatoms.</title>
        <authorList>
            <person name="Roberts W.R."/>
            <person name="Alverson A.J."/>
        </authorList>
    </citation>
    <scope>NUCLEOTIDE SEQUENCE [LARGE SCALE GENOMIC DNA]</scope>
    <source>
        <strain evidence="12 13">AJA010-31</strain>
    </source>
</reference>
<evidence type="ECO:0000259" key="9">
    <source>
        <dbReference type="Pfam" id="PF05193"/>
    </source>
</evidence>
<evidence type="ECO:0000256" key="1">
    <source>
        <dbReference type="ARBA" id="ARBA00007261"/>
    </source>
</evidence>
<dbReference type="Pfam" id="PF00675">
    <property type="entry name" value="Peptidase_M16"/>
    <property type="match status" value="1"/>
</dbReference>
<dbReference type="InterPro" id="IPR001431">
    <property type="entry name" value="Pept_M16_Zn_BS"/>
</dbReference>
<keyword evidence="6" id="KW-0482">Metalloprotease</keyword>
<dbReference type="Pfam" id="PF16187">
    <property type="entry name" value="Peptidase_M16_M"/>
    <property type="match status" value="1"/>
</dbReference>
<keyword evidence="5" id="KW-0862">Zinc</keyword>
<dbReference type="FunFam" id="3.30.830.10:FF:000005">
    <property type="entry name" value="nardilysin isoform X1"/>
    <property type="match status" value="1"/>
</dbReference>
<dbReference type="InterPro" id="IPR050626">
    <property type="entry name" value="Peptidase_M16"/>
</dbReference>
<keyword evidence="13" id="KW-1185">Reference proteome</keyword>